<proteinExistence type="predicted"/>
<keyword evidence="2" id="KW-1185">Reference proteome</keyword>
<sequence length="66" mass="7633">MRERYEIRIRGLIGPLVRRIFGDLRVETLPCQSTIRGRLSPEELDHLLQRLQESGVELVFLEGKGS</sequence>
<name>A0A919W993_9ACTN</name>
<protein>
    <submittedName>
        <fullName evidence="1">Uncharacterized protein</fullName>
    </submittedName>
</protein>
<gene>
    <name evidence="1" type="ORF">Ato02nite_077200</name>
</gene>
<dbReference type="Proteomes" id="UP000677082">
    <property type="component" value="Unassembled WGS sequence"/>
</dbReference>
<dbReference type="AlphaFoldDB" id="A0A919W993"/>
<accession>A0A919W993</accession>
<evidence type="ECO:0000313" key="2">
    <source>
        <dbReference type="Proteomes" id="UP000677082"/>
    </source>
</evidence>
<evidence type="ECO:0000313" key="1">
    <source>
        <dbReference type="EMBL" id="GIM95927.1"/>
    </source>
</evidence>
<dbReference type="RefSeq" id="WP_213011618.1">
    <property type="nucleotide sequence ID" value="NZ_BOQN01000102.1"/>
</dbReference>
<organism evidence="1 2">
    <name type="scientific">Paractinoplanes toevensis</name>
    <dbReference type="NCBI Taxonomy" id="571911"/>
    <lineage>
        <taxon>Bacteria</taxon>
        <taxon>Bacillati</taxon>
        <taxon>Actinomycetota</taxon>
        <taxon>Actinomycetes</taxon>
        <taxon>Micromonosporales</taxon>
        <taxon>Micromonosporaceae</taxon>
        <taxon>Paractinoplanes</taxon>
    </lineage>
</organism>
<comment type="caution">
    <text evidence="1">The sequence shown here is derived from an EMBL/GenBank/DDBJ whole genome shotgun (WGS) entry which is preliminary data.</text>
</comment>
<reference evidence="1 2" key="1">
    <citation type="submission" date="2021-03" db="EMBL/GenBank/DDBJ databases">
        <title>Whole genome shotgun sequence of Actinoplanes toevensis NBRC 105298.</title>
        <authorList>
            <person name="Komaki H."/>
            <person name="Tamura T."/>
        </authorList>
    </citation>
    <scope>NUCLEOTIDE SEQUENCE [LARGE SCALE GENOMIC DNA]</scope>
    <source>
        <strain evidence="1 2">NBRC 105298</strain>
    </source>
</reference>
<dbReference type="EMBL" id="BOQN01000102">
    <property type="protein sequence ID" value="GIM95927.1"/>
    <property type="molecule type" value="Genomic_DNA"/>
</dbReference>